<dbReference type="PANTHER" id="PTHR30566">
    <property type="entry name" value="YNAI-RELATED MECHANOSENSITIVE ION CHANNEL"/>
    <property type="match status" value="1"/>
</dbReference>
<gene>
    <name evidence="11" type="ORF">IP91_04887</name>
</gene>
<dbReference type="PANTHER" id="PTHR30566:SF25">
    <property type="entry name" value="INNER MEMBRANE PROTEIN"/>
    <property type="match status" value="1"/>
</dbReference>
<protein>
    <submittedName>
        <fullName evidence="11">Small-conductance mechanosensitive channel</fullName>
    </submittedName>
</protein>
<evidence type="ECO:0000259" key="10">
    <source>
        <dbReference type="Pfam" id="PF21088"/>
    </source>
</evidence>
<dbReference type="Pfam" id="PF21088">
    <property type="entry name" value="MS_channel_1st"/>
    <property type="match status" value="1"/>
</dbReference>
<comment type="similarity">
    <text evidence="2">Belongs to the MscS (TC 1.A.23) family.</text>
</comment>
<feature type="transmembrane region" description="Helical" evidence="7">
    <location>
        <begin position="56"/>
        <end position="75"/>
    </location>
</feature>
<feature type="domain" description="Mechanosensitive ion channel MscS" evidence="8">
    <location>
        <begin position="178"/>
        <end position="245"/>
    </location>
</feature>
<comment type="caution">
    <text evidence="11">The sequence shown here is derived from an EMBL/GenBank/DDBJ whole genome shotgun (WGS) entry which is preliminary data.</text>
</comment>
<dbReference type="EMBL" id="VLLB01000013">
    <property type="protein sequence ID" value="TWI60923.1"/>
    <property type="molecule type" value="Genomic_DNA"/>
</dbReference>
<dbReference type="InterPro" id="IPR023408">
    <property type="entry name" value="MscS_beta-dom_sf"/>
</dbReference>
<feature type="domain" description="Mechanosensitive ion channel transmembrane helices 2/3" evidence="10">
    <location>
        <begin position="137"/>
        <end position="177"/>
    </location>
</feature>
<dbReference type="Pfam" id="PF00924">
    <property type="entry name" value="MS_channel_2nd"/>
    <property type="match status" value="1"/>
</dbReference>
<dbReference type="SUPFAM" id="SSF50182">
    <property type="entry name" value="Sm-like ribonucleoproteins"/>
    <property type="match status" value="1"/>
</dbReference>
<dbReference type="SUPFAM" id="SSF82861">
    <property type="entry name" value="Mechanosensitive channel protein MscS (YggB), transmembrane region"/>
    <property type="match status" value="1"/>
</dbReference>
<dbReference type="Gene3D" id="1.10.287.1260">
    <property type="match status" value="1"/>
</dbReference>
<evidence type="ECO:0000256" key="6">
    <source>
        <dbReference type="ARBA" id="ARBA00023136"/>
    </source>
</evidence>
<evidence type="ECO:0000259" key="8">
    <source>
        <dbReference type="Pfam" id="PF00924"/>
    </source>
</evidence>
<proteinExistence type="inferred from homology"/>
<reference evidence="11 12" key="1">
    <citation type="journal article" date="2015" name="Stand. Genomic Sci.">
        <title>Genomic Encyclopedia of Bacterial and Archaeal Type Strains, Phase III: the genomes of soil and plant-associated and newly described type strains.</title>
        <authorList>
            <person name="Whitman W.B."/>
            <person name="Woyke T."/>
            <person name="Klenk H.P."/>
            <person name="Zhou Y."/>
            <person name="Lilburn T.G."/>
            <person name="Beck B.J."/>
            <person name="De Vos P."/>
            <person name="Vandamme P."/>
            <person name="Eisen J.A."/>
            <person name="Garrity G."/>
            <person name="Hugenholtz P."/>
            <person name="Kyrpides N.C."/>
        </authorList>
    </citation>
    <scope>NUCLEOTIDE SEQUENCE [LARGE SCALE GENOMIC DNA]</scope>
    <source>
        <strain evidence="11 12">CGMCC 1.10822</strain>
    </source>
</reference>
<evidence type="ECO:0000256" key="4">
    <source>
        <dbReference type="ARBA" id="ARBA00022692"/>
    </source>
</evidence>
<dbReference type="Proteomes" id="UP000318431">
    <property type="component" value="Unassembled WGS sequence"/>
</dbReference>
<evidence type="ECO:0000313" key="12">
    <source>
        <dbReference type="Proteomes" id="UP000318431"/>
    </source>
</evidence>
<evidence type="ECO:0000256" key="2">
    <source>
        <dbReference type="ARBA" id="ARBA00008017"/>
    </source>
</evidence>
<dbReference type="Gene3D" id="3.30.70.100">
    <property type="match status" value="1"/>
</dbReference>
<dbReference type="SUPFAM" id="SSF82689">
    <property type="entry name" value="Mechanosensitive channel protein MscS (YggB), C-terminal domain"/>
    <property type="match status" value="1"/>
</dbReference>
<keyword evidence="3" id="KW-1003">Cell membrane</keyword>
<dbReference type="InterPro" id="IPR011014">
    <property type="entry name" value="MscS_channel_TM-2"/>
</dbReference>
<dbReference type="InterPro" id="IPR010920">
    <property type="entry name" value="LSM_dom_sf"/>
</dbReference>
<evidence type="ECO:0000256" key="1">
    <source>
        <dbReference type="ARBA" id="ARBA00004651"/>
    </source>
</evidence>
<evidence type="ECO:0000259" key="9">
    <source>
        <dbReference type="Pfam" id="PF21082"/>
    </source>
</evidence>
<accession>A0A562QWD6</accession>
<comment type="subcellular location">
    <subcellularLocation>
        <location evidence="1">Cell membrane</location>
        <topology evidence="1">Multi-pass membrane protein</topology>
    </subcellularLocation>
</comment>
<dbReference type="RefSeq" id="WP_158643201.1">
    <property type="nucleotide sequence ID" value="NZ_VLLB01000013.1"/>
</dbReference>
<keyword evidence="4 7" id="KW-0812">Transmembrane</keyword>
<keyword evidence="6 7" id="KW-0472">Membrane</keyword>
<feature type="domain" description="Mechanosensitive ion channel MscS C-terminal" evidence="9">
    <location>
        <begin position="253"/>
        <end position="336"/>
    </location>
</feature>
<dbReference type="InterPro" id="IPR011066">
    <property type="entry name" value="MscS_channel_C_sf"/>
</dbReference>
<dbReference type="Gene3D" id="2.30.30.60">
    <property type="match status" value="1"/>
</dbReference>
<dbReference type="OrthoDB" id="9775207at2"/>
<dbReference type="AlphaFoldDB" id="A0A562QWD6"/>
<organism evidence="11 12">
    <name type="scientific">Pseudoduganella lurida</name>
    <dbReference type="NCBI Taxonomy" id="1036180"/>
    <lineage>
        <taxon>Bacteria</taxon>
        <taxon>Pseudomonadati</taxon>
        <taxon>Pseudomonadota</taxon>
        <taxon>Betaproteobacteria</taxon>
        <taxon>Burkholderiales</taxon>
        <taxon>Oxalobacteraceae</taxon>
        <taxon>Telluria group</taxon>
        <taxon>Pseudoduganella</taxon>
    </lineage>
</organism>
<dbReference type="GO" id="GO:0008381">
    <property type="term" value="F:mechanosensitive monoatomic ion channel activity"/>
    <property type="evidence" value="ECO:0007669"/>
    <property type="project" value="UniProtKB-ARBA"/>
</dbReference>
<dbReference type="InterPro" id="IPR049142">
    <property type="entry name" value="MS_channel_1st"/>
</dbReference>
<sequence>MRYVLLGNPIQEWATALAVAFAAAVLLIVLRTFLVHRLAAVADRTETRVDDWFLRMLRNTYSLFIVILALYLGSLMLEFPRKYEVTLWRAAVTTMLLQVAIWGDTAVRVWRARYRQAAIGGSDSVASAASTAIIDFILRLIVWVMFTLMILDNLGFNITTLVASLGIGGIAVALAVQNILGDLLASLSIVLDKPFVVGDFIIVGEQLGTVEYIGLKTTRLRGLGGDQIIFSNGDILKARIGNQTRMFTRRAAFIIRVRYGTPPDKLAQVPAMVKDIIEKLEETASFERAHLRNLGEWAVEYEVVYWIKTADYFVFMDTNQAVLLGVLRGLAEHGIDVAYPARMITRDPADCKEPVPPLH</sequence>
<name>A0A562QWD6_9BURK</name>
<keyword evidence="12" id="KW-1185">Reference proteome</keyword>
<dbReference type="Pfam" id="PF21082">
    <property type="entry name" value="MS_channel_3rd"/>
    <property type="match status" value="1"/>
</dbReference>
<feature type="transmembrane region" description="Helical" evidence="7">
    <location>
        <begin position="128"/>
        <end position="150"/>
    </location>
</feature>
<dbReference type="InterPro" id="IPR006685">
    <property type="entry name" value="MscS_channel_2nd"/>
</dbReference>
<feature type="transmembrane region" description="Helical" evidence="7">
    <location>
        <begin position="13"/>
        <end position="35"/>
    </location>
</feature>
<dbReference type="InterPro" id="IPR049278">
    <property type="entry name" value="MS_channel_C"/>
</dbReference>
<feature type="transmembrane region" description="Helical" evidence="7">
    <location>
        <begin position="156"/>
        <end position="176"/>
    </location>
</feature>
<evidence type="ECO:0000256" key="5">
    <source>
        <dbReference type="ARBA" id="ARBA00022989"/>
    </source>
</evidence>
<dbReference type="GO" id="GO:0005886">
    <property type="term" value="C:plasma membrane"/>
    <property type="evidence" value="ECO:0007669"/>
    <property type="project" value="UniProtKB-SubCell"/>
</dbReference>
<keyword evidence="5 7" id="KW-1133">Transmembrane helix</keyword>
<evidence type="ECO:0000313" key="11">
    <source>
        <dbReference type="EMBL" id="TWI60923.1"/>
    </source>
</evidence>
<evidence type="ECO:0000256" key="7">
    <source>
        <dbReference type="SAM" id="Phobius"/>
    </source>
</evidence>
<evidence type="ECO:0000256" key="3">
    <source>
        <dbReference type="ARBA" id="ARBA00022475"/>
    </source>
</evidence>
<feature type="transmembrane region" description="Helical" evidence="7">
    <location>
        <begin position="87"/>
        <end position="107"/>
    </location>
</feature>